<dbReference type="Gene3D" id="3.30.420.40">
    <property type="match status" value="1"/>
</dbReference>
<dbReference type="EMBL" id="JAPFFL010000013">
    <property type="protein sequence ID" value="KAJ6683320.1"/>
    <property type="molecule type" value="Genomic_DNA"/>
</dbReference>
<feature type="domain" description="Gcp-like" evidence="2">
    <location>
        <begin position="327"/>
        <end position="530"/>
    </location>
</feature>
<accession>A0A9Q0P820</accession>
<dbReference type="Proteomes" id="UP001151529">
    <property type="component" value="Chromosome 17"/>
</dbReference>
<keyword evidence="1" id="KW-0175">Coiled coil</keyword>
<organism evidence="4 5">
    <name type="scientific">Salix viminalis</name>
    <name type="common">Common osier</name>
    <name type="synonym">Basket willow</name>
    <dbReference type="NCBI Taxonomy" id="40686"/>
    <lineage>
        <taxon>Eukaryota</taxon>
        <taxon>Viridiplantae</taxon>
        <taxon>Streptophyta</taxon>
        <taxon>Embryophyta</taxon>
        <taxon>Tracheophyta</taxon>
        <taxon>Spermatophyta</taxon>
        <taxon>Magnoliopsida</taxon>
        <taxon>eudicotyledons</taxon>
        <taxon>Gunneridae</taxon>
        <taxon>Pentapetalae</taxon>
        <taxon>rosids</taxon>
        <taxon>fabids</taxon>
        <taxon>Malpighiales</taxon>
        <taxon>Salicaceae</taxon>
        <taxon>Saliceae</taxon>
        <taxon>Salix</taxon>
    </lineage>
</organism>
<evidence type="ECO:0000313" key="4">
    <source>
        <dbReference type="EMBL" id="KAJ6683320.1"/>
    </source>
</evidence>
<keyword evidence="5" id="KW-1185">Reference proteome</keyword>
<dbReference type="FunFam" id="3.30.420.40:FF:000105">
    <property type="entry name" value="Probable tRNA N6-adenosine threonylcarbamoyltransferase"/>
    <property type="match status" value="1"/>
</dbReference>
<dbReference type="SUPFAM" id="SSF53067">
    <property type="entry name" value="Actin-like ATPase domain"/>
    <property type="match status" value="1"/>
</dbReference>
<evidence type="ECO:0000313" key="5">
    <source>
        <dbReference type="Proteomes" id="UP001151529"/>
    </source>
</evidence>
<dbReference type="InterPro" id="IPR043129">
    <property type="entry name" value="ATPase_NBD"/>
</dbReference>
<evidence type="ECO:0008006" key="6">
    <source>
        <dbReference type="Google" id="ProtNLM"/>
    </source>
</evidence>
<name>A0A9Q0P820_SALVM</name>
<dbReference type="CDD" id="cd24132">
    <property type="entry name" value="ASKHA_NBD_OSGEP_like_euk"/>
    <property type="match status" value="1"/>
</dbReference>
<evidence type="ECO:0000256" key="1">
    <source>
        <dbReference type="SAM" id="Coils"/>
    </source>
</evidence>
<gene>
    <name evidence="4" type="ORF">OIU85_007046</name>
</gene>
<dbReference type="GO" id="GO:0000408">
    <property type="term" value="C:EKC/KEOPS complex"/>
    <property type="evidence" value="ECO:0007669"/>
    <property type="project" value="TreeGrafter"/>
</dbReference>
<dbReference type="Pfam" id="PF00814">
    <property type="entry name" value="TsaD"/>
    <property type="match status" value="1"/>
</dbReference>
<dbReference type="GO" id="GO:0005737">
    <property type="term" value="C:cytoplasm"/>
    <property type="evidence" value="ECO:0007669"/>
    <property type="project" value="TreeGrafter"/>
</dbReference>
<dbReference type="InterPro" id="IPR004330">
    <property type="entry name" value="FAR1_DNA_bnd_dom"/>
</dbReference>
<proteinExistence type="predicted"/>
<dbReference type="InterPro" id="IPR000905">
    <property type="entry name" value="Gcp-like_dom"/>
</dbReference>
<protein>
    <recommendedName>
        <fullName evidence="6">N(6)-L-threonylcarbamoyladenine synthase</fullName>
    </recommendedName>
</protein>
<sequence>MLLFAVDFIIDNDANGDIAGNVAVDIARARDENKIAENSVEGEFEEYEDHKMDKESLAIDMIPDAVPAMPMVAADEPYLGQEFDSEASAHAFYNTYATRVGFVIRVSKLSRSRRDGSAIGRALVCNKEGFRMPDKREKIVRQRAETRVGCRAMILVRKVSSGKWVVTKFVKEHTHSLTPGKARRDCIYDQYPNEHDKIRELSQQLAIEKKRAATYKRHLELIFEQIEEQNESLSKKIQHIVDSVPDADIVLAFSFRFQKLLTVILTSQLPASRSQPPQVPFGYFVQKMKRMIALGFEGSANKIGVGVVTLDGTILSNPRHTYITPPGQGPGMGAPLQVSAVVIRVLSQLWKKPIVAVNHCVAHIEMGRIVTGADDPVVLYVSGGNTQVIAYSEGRVLQLSNDPAPGYNIEQLAKKGEQFIDLPYVVKGMDVSFSGILSFIEATTEEKLKNNECTPADLCYSLQETVFAMLVEITERAMAHCDKKDILIVGGVGCNERLQEMMRIMCAERGGMLYATDDRYCIDNGAMIAYTGLLAFAYGETTPLEESTFTQRFRTDEVHAIWRDKKELASVNVIDEPGDKIEENRDSFATGLLCLGYWRLVPE</sequence>
<dbReference type="FunFam" id="3.30.420.40:FF:000306">
    <property type="entry name" value="Tetratricopeptide repeat-like superfamily protein"/>
    <property type="match status" value="1"/>
</dbReference>
<dbReference type="Pfam" id="PF03101">
    <property type="entry name" value="FAR1"/>
    <property type="match status" value="1"/>
</dbReference>
<comment type="caution">
    <text evidence="4">The sequence shown here is derived from an EMBL/GenBank/DDBJ whole genome shotgun (WGS) entry which is preliminary data.</text>
</comment>
<evidence type="ECO:0000259" key="3">
    <source>
        <dbReference type="Pfam" id="PF03101"/>
    </source>
</evidence>
<dbReference type="PANTHER" id="PTHR11735">
    <property type="entry name" value="TRNA N6-ADENOSINE THREONYLCARBAMOYLTRANSFERASE"/>
    <property type="match status" value="1"/>
</dbReference>
<reference evidence="4" key="2">
    <citation type="journal article" date="2023" name="Int. J. Mol. Sci.">
        <title>De Novo Assembly and Annotation of 11 Diverse Shrub Willow (Salix) Genomes Reveals Novel Gene Organization in Sex-Linked Regions.</title>
        <authorList>
            <person name="Hyden B."/>
            <person name="Feng K."/>
            <person name="Yates T.B."/>
            <person name="Jawdy S."/>
            <person name="Cereghino C."/>
            <person name="Smart L.B."/>
            <person name="Muchero W."/>
        </authorList>
    </citation>
    <scope>NUCLEOTIDE SEQUENCE [LARGE SCALE GENOMIC DNA]</scope>
    <source>
        <tissue evidence="4">Shoot tip</tissue>
    </source>
</reference>
<dbReference type="AlphaFoldDB" id="A0A9Q0P820"/>
<dbReference type="PANTHER" id="PTHR11735:SF14">
    <property type="entry name" value="TRNA N6-ADENOSINE THREONYLCARBAMOYLTRANSFERASE"/>
    <property type="match status" value="1"/>
</dbReference>
<feature type="coiled-coil region" evidence="1">
    <location>
        <begin position="198"/>
        <end position="243"/>
    </location>
</feature>
<feature type="domain" description="FAR1" evidence="3">
    <location>
        <begin position="92"/>
        <end position="178"/>
    </location>
</feature>
<dbReference type="OrthoDB" id="10254073at2759"/>
<reference evidence="4" key="1">
    <citation type="submission" date="2022-11" db="EMBL/GenBank/DDBJ databases">
        <authorList>
            <person name="Hyden B.L."/>
            <person name="Feng K."/>
            <person name="Yates T."/>
            <person name="Jawdy S."/>
            <person name="Smart L.B."/>
            <person name="Muchero W."/>
        </authorList>
    </citation>
    <scope>NUCLEOTIDE SEQUENCE</scope>
    <source>
        <tissue evidence="4">Shoot tip</tissue>
    </source>
</reference>
<evidence type="ECO:0000259" key="2">
    <source>
        <dbReference type="Pfam" id="PF00814"/>
    </source>
</evidence>